<dbReference type="AlphaFoldDB" id="A0A5B9W5N2"/>
<keyword evidence="1" id="KW-0472">Membrane</keyword>
<dbReference type="OrthoDB" id="287528at2"/>
<dbReference type="Proteomes" id="UP000324233">
    <property type="component" value="Chromosome"/>
</dbReference>
<dbReference type="EMBL" id="CP042997">
    <property type="protein sequence ID" value="QEH35918.1"/>
    <property type="molecule type" value="Genomic_DNA"/>
</dbReference>
<dbReference type="KEGG" id="agv:OJF2_44750"/>
<organism evidence="2 3">
    <name type="scientific">Aquisphaera giovannonii</name>
    <dbReference type="NCBI Taxonomy" id="406548"/>
    <lineage>
        <taxon>Bacteria</taxon>
        <taxon>Pseudomonadati</taxon>
        <taxon>Planctomycetota</taxon>
        <taxon>Planctomycetia</taxon>
        <taxon>Isosphaerales</taxon>
        <taxon>Isosphaeraceae</taxon>
        <taxon>Aquisphaera</taxon>
    </lineage>
</organism>
<feature type="transmembrane region" description="Helical" evidence="1">
    <location>
        <begin position="82"/>
        <end position="101"/>
    </location>
</feature>
<proteinExistence type="predicted"/>
<reference evidence="2 3" key="1">
    <citation type="submission" date="2019-08" db="EMBL/GenBank/DDBJ databases">
        <title>Deep-cultivation of Planctomycetes and their phenomic and genomic characterization uncovers novel biology.</title>
        <authorList>
            <person name="Wiegand S."/>
            <person name="Jogler M."/>
            <person name="Boedeker C."/>
            <person name="Pinto D."/>
            <person name="Vollmers J."/>
            <person name="Rivas-Marin E."/>
            <person name="Kohn T."/>
            <person name="Peeters S.H."/>
            <person name="Heuer A."/>
            <person name="Rast P."/>
            <person name="Oberbeckmann S."/>
            <person name="Bunk B."/>
            <person name="Jeske O."/>
            <person name="Meyerdierks A."/>
            <person name="Storesund J.E."/>
            <person name="Kallscheuer N."/>
            <person name="Luecker S."/>
            <person name="Lage O.M."/>
            <person name="Pohl T."/>
            <person name="Merkel B.J."/>
            <person name="Hornburger P."/>
            <person name="Mueller R.-W."/>
            <person name="Bruemmer F."/>
            <person name="Labrenz M."/>
            <person name="Spormann A.M."/>
            <person name="Op den Camp H."/>
            <person name="Overmann J."/>
            <person name="Amann R."/>
            <person name="Jetten M.S.M."/>
            <person name="Mascher T."/>
            <person name="Medema M.H."/>
            <person name="Devos D.P."/>
            <person name="Kaster A.-K."/>
            <person name="Ovreas L."/>
            <person name="Rohde M."/>
            <person name="Galperin M.Y."/>
            <person name="Jogler C."/>
        </authorList>
    </citation>
    <scope>NUCLEOTIDE SEQUENCE [LARGE SCALE GENOMIC DNA]</scope>
    <source>
        <strain evidence="2 3">OJF2</strain>
    </source>
</reference>
<evidence type="ECO:0000313" key="2">
    <source>
        <dbReference type="EMBL" id="QEH35918.1"/>
    </source>
</evidence>
<sequence length="140" mass="14437">MPAYLRAILAALAGMLAAFALIVAVEAFGAVAHPVPDGFGGSMEEVCRHVEGYPRWVLAAVVPLWGLAALAGTGIARRIGGVYASGAVGLLLLVGLVFNLSKLPYPAWFQVANLLVVPAAIVAGSRSSGRRRPEGMAEVS</sequence>
<gene>
    <name evidence="2" type="ORF">OJF2_44750</name>
</gene>
<feature type="transmembrane region" description="Helical" evidence="1">
    <location>
        <begin position="107"/>
        <end position="124"/>
    </location>
</feature>
<name>A0A5B9W5N2_9BACT</name>
<keyword evidence="1" id="KW-1133">Transmembrane helix</keyword>
<accession>A0A5B9W5N2</accession>
<evidence type="ECO:0000313" key="3">
    <source>
        <dbReference type="Proteomes" id="UP000324233"/>
    </source>
</evidence>
<keyword evidence="3" id="KW-1185">Reference proteome</keyword>
<dbReference type="RefSeq" id="WP_148595658.1">
    <property type="nucleotide sequence ID" value="NZ_CP042997.1"/>
</dbReference>
<feature type="transmembrane region" description="Helical" evidence="1">
    <location>
        <begin position="56"/>
        <end position="75"/>
    </location>
</feature>
<evidence type="ECO:0000256" key="1">
    <source>
        <dbReference type="SAM" id="Phobius"/>
    </source>
</evidence>
<protein>
    <submittedName>
        <fullName evidence="2">Uncharacterized protein</fullName>
    </submittedName>
</protein>
<keyword evidence="1" id="KW-0812">Transmembrane</keyword>